<dbReference type="Pfam" id="PF00958">
    <property type="entry name" value="GMP_synt_C"/>
    <property type="match status" value="1"/>
</dbReference>
<gene>
    <name evidence="9 12" type="primary">guaA</name>
    <name evidence="12" type="ORF">AMJ52_00425</name>
</gene>
<evidence type="ECO:0000256" key="5">
    <source>
        <dbReference type="ARBA" id="ARBA00022749"/>
    </source>
</evidence>
<comment type="catalytic activity">
    <reaction evidence="9">
        <text>XMP + L-glutamine + ATP + H2O = GMP + L-glutamate + AMP + diphosphate + 2 H(+)</text>
        <dbReference type="Rhea" id="RHEA:11680"/>
        <dbReference type="ChEBI" id="CHEBI:15377"/>
        <dbReference type="ChEBI" id="CHEBI:15378"/>
        <dbReference type="ChEBI" id="CHEBI:29985"/>
        <dbReference type="ChEBI" id="CHEBI:30616"/>
        <dbReference type="ChEBI" id="CHEBI:33019"/>
        <dbReference type="ChEBI" id="CHEBI:57464"/>
        <dbReference type="ChEBI" id="CHEBI:58115"/>
        <dbReference type="ChEBI" id="CHEBI:58359"/>
        <dbReference type="ChEBI" id="CHEBI:456215"/>
        <dbReference type="EC" id="6.3.5.2"/>
    </reaction>
</comment>
<sequence length="502" mass="56432">MIAVIDFGSQYTQLIARRIRECKVYSEIFSCYIDARVLGDRNIEGIIISGGPGSVYKGRLTSFKQFFNFNVPILGICYGMQLAAELFGGKVKRCRKQEYGHTPVKIRTNVIFSGIPKQFNVWMSHGDAVIKLPTHAKTIASTSTTPIAAFQCKNFYGLQFHPEVRHTQYGIKIIRNFLDKICEARRTWTMSKFVDTEVRRIAEIVGNDKVICAISGGVDSTVAAALTSRAIGKNLVGVFVDNGLLRVNEREEVKKNLTPFINMRIVNAEQSFLCKLSNVKDPEKKRKIIGREFIKVFEAEAKKLRGVKYLVQGTLYPDVIESGKGIGPSDVIKSHHNVGGLPRVIKLKIIEPLRMLFKDEVRQIGQLLNIPATFIERKPFPGPGLAVRIIGPVTQKRLRILRAADQILLEESQKLQKQNKIWQIFAVLLPLGSVGVMGDRRTYDAVCAIRAVYSDDGMTADWVRLPHSFLSVISRRITNEVKGINRVVFDITSKPPATIEWE</sequence>
<keyword evidence="6 9" id="KW-0658">Purine biosynthesis</keyword>
<dbReference type="PROSITE" id="PS51273">
    <property type="entry name" value="GATASE_TYPE_1"/>
    <property type="match status" value="1"/>
</dbReference>
<dbReference type="EC" id="6.3.5.2" evidence="9"/>
<dbReference type="PROSITE" id="PS51553">
    <property type="entry name" value="GMPS_ATP_PPASE"/>
    <property type="match status" value="1"/>
</dbReference>
<dbReference type="GO" id="GO:0005524">
    <property type="term" value="F:ATP binding"/>
    <property type="evidence" value="ECO:0007669"/>
    <property type="project" value="UniProtKB-UniRule"/>
</dbReference>
<dbReference type="InterPro" id="IPR001674">
    <property type="entry name" value="GMP_synth_C"/>
</dbReference>
<dbReference type="NCBIfam" id="TIGR00888">
    <property type="entry name" value="guaA_Nterm"/>
    <property type="match status" value="1"/>
</dbReference>
<evidence type="ECO:0000256" key="8">
    <source>
        <dbReference type="ARBA" id="ARBA00022962"/>
    </source>
</evidence>
<dbReference type="PANTHER" id="PTHR11922:SF2">
    <property type="entry name" value="GMP SYNTHASE [GLUTAMINE-HYDROLYZING]"/>
    <property type="match status" value="1"/>
</dbReference>
<dbReference type="NCBIfam" id="TIGR00884">
    <property type="entry name" value="guaA_Cterm"/>
    <property type="match status" value="1"/>
</dbReference>
<dbReference type="InterPro" id="IPR025777">
    <property type="entry name" value="GMPS_ATP_PPase_dom"/>
</dbReference>
<dbReference type="EMBL" id="LJNI01000003">
    <property type="protein sequence ID" value="KPJ74482.1"/>
    <property type="molecule type" value="Genomic_DNA"/>
</dbReference>
<feature type="domain" description="GMPS ATP-PPase" evidence="11">
    <location>
        <begin position="188"/>
        <end position="377"/>
    </location>
</feature>
<dbReference type="SUPFAM" id="SSF54810">
    <property type="entry name" value="GMP synthetase C-terminal dimerisation domain"/>
    <property type="match status" value="1"/>
</dbReference>
<evidence type="ECO:0000313" key="12">
    <source>
        <dbReference type="EMBL" id="KPJ74482.1"/>
    </source>
</evidence>
<dbReference type="AlphaFoldDB" id="A0A0S7YIC8"/>
<evidence type="ECO:0000256" key="4">
    <source>
        <dbReference type="ARBA" id="ARBA00022741"/>
    </source>
</evidence>
<feature type="active site" evidence="9">
    <location>
        <position position="163"/>
    </location>
</feature>
<dbReference type="PRINTS" id="PR00097">
    <property type="entry name" value="ANTSNTHASEII"/>
</dbReference>
<dbReference type="UniPathway" id="UPA00189">
    <property type="reaction ID" value="UER00296"/>
</dbReference>
<dbReference type="InterPro" id="IPR029062">
    <property type="entry name" value="Class_I_gatase-like"/>
</dbReference>
<evidence type="ECO:0000256" key="7">
    <source>
        <dbReference type="ARBA" id="ARBA00022840"/>
    </source>
</evidence>
<dbReference type="PRINTS" id="PR00096">
    <property type="entry name" value="GATASE"/>
</dbReference>
<dbReference type="InterPro" id="IPR004739">
    <property type="entry name" value="GMP_synth_GATase"/>
</dbReference>
<dbReference type="Pfam" id="PF00117">
    <property type="entry name" value="GATase"/>
    <property type="match status" value="1"/>
</dbReference>
<keyword evidence="4 9" id="KW-0547">Nucleotide-binding</keyword>
<dbReference type="Pfam" id="PF02540">
    <property type="entry name" value="NAD_synthase"/>
    <property type="match status" value="1"/>
</dbReference>
<dbReference type="PATRIC" id="fig|1703772.3.peg.1771"/>
<evidence type="ECO:0000256" key="3">
    <source>
        <dbReference type="ARBA" id="ARBA00022598"/>
    </source>
</evidence>
<dbReference type="Proteomes" id="UP000051012">
    <property type="component" value="Unassembled WGS sequence"/>
</dbReference>
<dbReference type="FunFam" id="3.40.50.620:FF:000001">
    <property type="entry name" value="GMP synthase [glutamine-hydrolyzing]"/>
    <property type="match status" value="1"/>
</dbReference>
<evidence type="ECO:0000256" key="1">
    <source>
        <dbReference type="ARBA" id="ARBA00002332"/>
    </source>
</evidence>
<evidence type="ECO:0000256" key="6">
    <source>
        <dbReference type="ARBA" id="ARBA00022755"/>
    </source>
</evidence>
<keyword evidence="5 9" id="KW-0332">GMP biosynthesis</keyword>
<dbReference type="GO" id="GO:0005829">
    <property type="term" value="C:cytosol"/>
    <property type="evidence" value="ECO:0007669"/>
    <property type="project" value="TreeGrafter"/>
</dbReference>
<organism evidence="12 13">
    <name type="scientific">candidate division TA06 bacterium DG_78</name>
    <dbReference type="NCBI Taxonomy" id="1703772"/>
    <lineage>
        <taxon>Bacteria</taxon>
        <taxon>Bacteria division TA06</taxon>
    </lineage>
</organism>
<keyword evidence="3 9" id="KW-0436">Ligase</keyword>
<comment type="pathway">
    <text evidence="2 9">Purine metabolism; GMP biosynthesis; GMP from XMP (L-Gln route): step 1/1.</text>
</comment>
<dbReference type="CDD" id="cd01997">
    <property type="entry name" value="GMP_synthase_C"/>
    <property type="match status" value="1"/>
</dbReference>
<dbReference type="SUPFAM" id="SSF52317">
    <property type="entry name" value="Class I glutamine amidotransferase-like"/>
    <property type="match status" value="1"/>
</dbReference>
<feature type="active site" evidence="9">
    <location>
        <position position="161"/>
    </location>
</feature>
<accession>A0A0S7YIC8</accession>
<dbReference type="CDD" id="cd01742">
    <property type="entry name" value="GATase1_GMP_Synthase"/>
    <property type="match status" value="1"/>
</dbReference>
<dbReference type="PRINTS" id="PR00099">
    <property type="entry name" value="CPSGATASE"/>
</dbReference>
<dbReference type="Gene3D" id="3.40.50.880">
    <property type="match status" value="1"/>
</dbReference>
<proteinExistence type="inferred from homology"/>
<evidence type="ECO:0000256" key="9">
    <source>
        <dbReference type="HAMAP-Rule" id="MF_00344"/>
    </source>
</evidence>
<dbReference type="InterPro" id="IPR022955">
    <property type="entry name" value="GMP_synthase"/>
</dbReference>
<feature type="binding site" evidence="10">
    <location>
        <begin position="215"/>
        <end position="221"/>
    </location>
    <ligand>
        <name>ATP</name>
        <dbReference type="ChEBI" id="CHEBI:30616"/>
    </ligand>
</feature>
<reference evidence="12 13" key="1">
    <citation type="journal article" date="2015" name="Microbiome">
        <title>Genomic resolution of linkages in carbon, nitrogen, and sulfur cycling among widespread estuary sediment bacteria.</title>
        <authorList>
            <person name="Baker B.J."/>
            <person name="Lazar C.S."/>
            <person name="Teske A.P."/>
            <person name="Dick G.J."/>
        </authorList>
    </citation>
    <scope>NUCLEOTIDE SEQUENCE [LARGE SCALE GENOMIC DNA]</scope>
    <source>
        <strain evidence="12">DG_78</strain>
    </source>
</reference>
<dbReference type="Gene3D" id="3.30.300.10">
    <property type="match status" value="1"/>
</dbReference>
<evidence type="ECO:0000313" key="13">
    <source>
        <dbReference type="Proteomes" id="UP000051012"/>
    </source>
</evidence>
<dbReference type="NCBIfam" id="NF000848">
    <property type="entry name" value="PRK00074.1"/>
    <property type="match status" value="1"/>
</dbReference>
<dbReference type="Gene3D" id="3.40.50.620">
    <property type="entry name" value="HUPs"/>
    <property type="match status" value="1"/>
</dbReference>
<protein>
    <recommendedName>
        <fullName evidence="9">GMP synthase [glutamine-hydrolyzing]</fullName>
        <ecNumber evidence="9">6.3.5.2</ecNumber>
    </recommendedName>
    <alternativeName>
        <fullName evidence="9">GMP synthetase</fullName>
    </alternativeName>
    <alternativeName>
        <fullName evidence="9">Glutamine amidotransferase</fullName>
    </alternativeName>
</protein>
<name>A0A0S7YIC8_UNCT6</name>
<keyword evidence="8 9" id="KW-0315">Glutamine amidotransferase</keyword>
<evidence type="ECO:0000256" key="2">
    <source>
        <dbReference type="ARBA" id="ARBA00005153"/>
    </source>
</evidence>
<feature type="active site" description="Nucleophile" evidence="9">
    <location>
        <position position="77"/>
    </location>
</feature>
<dbReference type="InterPro" id="IPR017926">
    <property type="entry name" value="GATASE"/>
</dbReference>
<dbReference type="SUPFAM" id="SSF52402">
    <property type="entry name" value="Adenine nucleotide alpha hydrolases-like"/>
    <property type="match status" value="1"/>
</dbReference>
<evidence type="ECO:0000259" key="11">
    <source>
        <dbReference type="PROSITE" id="PS51553"/>
    </source>
</evidence>
<dbReference type="PANTHER" id="PTHR11922">
    <property type="entry name" value="GMP SYNTHASE-RELATED"/>
    <property type="match status" value="1"/>
</dbReference>
<dbReference type="InterPro" id="IPR014729">
    <property type="entry name" value="Rossmann-like_a/b/a_fold"/>
</dbReference>
<dbReference type="InterPro" id="IPR022310">
    <property type="entry name" value="NAD/GMP_synthase"/>
</dbReference>
<dbReference type="HAMAP" id="MF_00344">
    <property type="entry name" value="GMP_synthase"/>
    <property type="match status" value="1"/>
</dbReference>
<comment type="subunit">
    <text evidence="9">Homodimer.</text>
</comment>
<comment type="caution">
    <text evidence="12">The sequence shown here is derived from an EMBL/GenBank/DDBJ whole genome shotgun (WGS) entry which is preliminary data.</text>
</comment>
<dbReference type="FunFam" id="3.40.50.880:FF:000001">
    <property type="entry name" value="GMP synthase [glutamine-hydrolyzing]"/>
    <property type="match status" value="1"/>
</dbReference>
<comment type="function">
    <text evidence="1 9">Catalyzes the synthesis of GMP from XMP.</text>
</comment>
<keyword evidence="7 9" id="KW-0067">ATP-binding</keyword>
<dbReference type="FunFam" id="3.30.300.10:FF:000002">
    <property type="entry name" value="GMP synthase [glutamine-hydrolyzing]"/>
    <property type="match status" value="1"/>
</dbReference>
<evidence type="ECO:0000256" key="10">
    <source>
        <dbReference type="PROSITE-ProRule" id="PRU00886"/>
    </source>
</evidence>
<dbReference type="GO" id="GO:0003921">
    <property type="term" value="F:GMP synthase activity"/>
    <property type="evidence" value="ECO:0007669"/>
    <property type="project" value="InterPro"/>
</dbReference>